<evidence type="ECO:0000256" key="2">
    <source>
        <dbReference type="ARBA" id="ARBA00004648"/>
    </source>
</evidence>
<keyword evidence="10 12" id="KW-0472">Membrane</keyword>
<feature type="domain" description="Peptidase S26" evidence="13">
    <location>
        <begin position="28"/>
        <end position="102"/>
    </location>
</feature>
<dbReference type="GO" id="GO:0009003">
    <property type="term" value="F:signal peptidase activity"/>
    <property type="evidence" value="ECO:0007669"/>
    <property type="project" value="UniProtKB-EC"/>
</dbReference>
<evidence type="ECO:0000256" key="8">
    <source>
        <dbReference type="ARBA" id="ARBA00022801"/>
    </source>
</evidence>
<dbReference type="InterPro" id="IPR001733">
    <property type="entry name" value="Peptidase_S26B"/>
</dbReference>
<gene>
    <name evidence="14" type="ORF">SteCoe_19036</name>
</gene>
<proteinExistence type="inferred from homology"/>
<comment type="subcellular location">
    <subcellularLocation>
        <location evidence="2">Endoplasmic reticulum membrane</location>
        <topology evidence="2">Single-pass type II membrane protein</topology>
    </subcellularLocation>
</comment>
<dbReference type="OrthoDB" id="10257561at2759"/>
<evidence type="ECO:0000313" key="14">
    <source>
        <dbReference type="EMBL" id="OMJ80659.1"/>
    </source>
</evidence>
<dbReference type="PANTHER" id="PTHR10806">
    <property type="entry name" value="SIGNAL PEPTIDASE COMPLEX CATALYTIC SUBUNIT SEC11"/>
    <property type="match status" value="1"/>
</dbReference>
<evidence type="ECO:0000256" key="12">
    <source>
        <dbReference type="SAM" id="Phobius"/>
    </source>
</evidence>
<keyword evidence="7 12" id="KW-0812">Transmembrane</keyword>
<comment type="function">
    <text evidence="11">Catalytic component of the signal peptidase complex (SPC) which catalyzes the cleavage of N-terminal signal sequences from nascent proteins as they are translocated into the lumen of the endoplasmic reticulum. Specifically cleaves N-terminal signal peptides that contain a hydrophobic alpha-helix (h-region) shorter than 18-20 amino acids.</text>
</comment>
<protein>
    <recommendedName>
        <fullName evidence="5">Signal peptidase complex catalytic subunit SEC11</fullName>
        <ecNumber evidence="4">3.4.21.89</ecNumber>
    </recommendedName>
    <alternativeName>
        <fullName evidence="6">Signal peptidase complex catalytic subunit sec11</fullName>
    </alternativeName>
</protein>
<keyword evidence="15" id="KW-1185">Reference proteome</keyword>
<evidence type="ECO:0000256" key="5">
    <source>
        <dbReference type="ARBA" id="ARBA00019685"/>
    </source>
</evidence>
<dbReference type="GO" id="GO:0005787">
    <property type="term" value="C:signal peptidase complex"/>
    <property type="evidence" value="ECO:0007669"/>
    <property type="project" value="TreeGrafter"/>
</dbReference>
<keyword evidence="9 12" id="KW-1133">Transmembrane helix</keyword>
<dbReference type="PANTHER" id="PTHR10806:SF6">
    <property type="entry name" value="SIGNAL PEPTIDASE COMPLEX CATALYTIC SUBUNIT SEC11"/>
    <property type="match status" value="1"/>
</dbReference>
<organism evidence="14 15">
    <name type="scientific">Stentor coeruleus</name>
    <dbReference type="NCBI Taxonomy" id="5963"/>
    <lineage>
        <taxon>Eukaryota</taxon>
        <taxon>Sar</taxon>
        <taxon>Alveolata</taxon>
        <taxon>Ciliophora</taxon>
        <taxon>Postciliodesmatophora</taxon>
        <taxon>Heterotrichea</taxon>
        <taxon>Heterotrichida</taxon>
        <taxon>Stentoridae</taxon>
        <taxon>Stentor</taxon>
    </lineage>
</organism>
<evidence type="ECO:0000256" key="6">
    <source>
        <dbReference type="ARBA" id="ARBA00021755"/>
    </source>
</evidence>
<dbReference type="GO" id="GO:0004252">
    <property type="term" value="F:serine-type endopeptidase activity"/>
    <property type="evidence" value="ECO:0007669"/>
    <property type="project" value="InterPro"/>
</dbReference>
<evidence type="ECO:0000313" key="15">
    <source>
        <dbReference type="Proteomes" id="UP000187209"/>
    </source>
</evidence>
<reference evidence="14 15" key="1">
    <citation type="submission" date="2016-11" db="EMBL/GenBank/DDBJ databases">
        <title>The macronuclear genome of Stentor coeruleus: a giant cell with tiny introns.</title>
        <authorList>
            <person name="Slabodnick M."/>
            <person name="Ruby J.G."/>
            <person name="Reiff S.B."/>
            <person name="Swart E.C."/>
            <person name="Gosai S."/>
            <person name="Prabakaran S."/>
            <person name="Witkowska E."/>
            <person name="Larue G.E."/>
            <person name="Fisher S."/>
            <person name="Freeman R.M."/>
            <person name="Gunawardena J."/>
            <person name="Chu W."/>
            <person name="Stover N.A."/>
            <person name="Gregory B.D."/>
            <person name="Nowacki M."/>
            <person name="Derisi J."/>
            <person name="Roy S.W."/>
            <person name="Marshall W.F."/>
            <person name="Sood P."/>
        </authorList>
    </citation>
    <scope>NUCLEOTIDE SEQUENCE [LARGE SCALE GENOMIC DNA]</scope>
    <source>
        <strain evidence="14">WM001</strain>
    </source>
</reference>
<dbReference type="InterPro" id="IPR036286">
    <property type="entry name" value="LexA/Signal_pep-like_sf"/>
</dbReference>
<evidence type="ECO:0000256" key="7">
    <source>
        <dbReference type="ARBA" id="ARBA00022692"/>
    </source>
</evidence>
<dbReference type="AlphaFoldDB" id="A0A1R2BV08"/>
<dbReference type="GO" id="GO:0006465">
    <property type="term" value="P:signal peptide processing"/>
    <property type="evidence" value="ECO:0007669"/>
    <property type="project" value="InterPro"/>
</dbReference>
<dbReference type="InterPro" id="IPR019758">
    <property type="entry name" value="Pept_S26A_signal_pept_1_CS"/>
</dbReference>
<comment type="catalytic activity">
    <reaction evidence="1">
        <text>Cleavage of hydrophobic, N-terminal signal or leader sequences from secreted and periplasmic proteins.</text>
        <dbReference type="EC" id="3.4.21.89"/>
    </reaction>
</comment>
<dbReference type="SUPFAM" id="SSF51306">
    <property type="entry name" value="LexA/Signal peptidase"/>
    <property type="match status" value="1"/>
</dbReference>
<dbReference type="EMBL" id="MPUH01000414">
    <property type="protein sequence ID" value="OMJ80659.1"/>
    <property type="molecule type" value="Genomic_DNA"/>
</dbReference>
<comment type="similarity">
    <text evidence="3">Belongs to the peptidase S26B family.</text>
</comment>
<evidence type="ECO:0000259" key="13">
    <source>
        <dbReference type="Pfam" id="PF10502"/>
    </source>
</evidence>
<feature type="transmembrane region" description="Helical" evidence="12">
    <location>
        <begin position="20"/>
        <end position="40"/>
    </location>
</feature>
<dbReference type="PROSITE" id="PS00761">
    <property type="entry name" value="SPASE_I_3"/>
    <property type="match status" value="1"/>
</dbReference>
<dbReference type="CDD" id="cd06530">
    <property type="entry name" value="S26_SPase_I"/>
    <property type="match status" value="1"/>
</dbReference>
<evidence type="ECO:0000256" key="1">
    <source>
        <dbReference type="ARBA" id="ARBA00000677"/>
    </source>
</evidence>
<dbReference type="EC" id="3.4.21.89" evidence="4"/>
<evidence type="ECO:0000256" key="9">
    <source>
        <dbReference type="ARBA" id="ARBA00022989"/>
    </source>
</evidence>
<evidence type="ECO:0000256" key="3">
    <source>
        <dbReference type="ARBA" id="ARBA00011035"/>
    </source>
</evidence>
<evidence type="ECO:0000256" key="10">
    <source>
        <dbReference type="ARBA" id="ARBA00023136"/>
    </source>
</evidence>
<sequence>MHALTDTWHEFKTMDKRRRALQAINLLLVISTALMTWKFFMVASWSESPIVVVLSGSMEPAYYRGDILFLELTYNPPMNVGDVVVYKLGDRDIPIVHRIISVHEEKDELYMLTKGDNNRVNDRGLYSQGQFWITRKDLMGRVWFYIPYVGIITIWLNDYPPLKYALISFMVIVGLTSREPQG</sequence>
<dbReference type="InterPro" id="IPR019533">
    <property type="entry name" value="Peptidase_S26"/>
</dbReference>
<dbReference type="Pfam" id="PF10502">
    <property type="entry name" value="Peptidase_S26"/>
    <property type="match status" value="1"/>
</dbReference>
<dbReference type="NCBIfam" id="TIGR02228">
    <property type="entry name" value="sigpep_I_arch"/>
    <property type="match status" value="1"/>
</dbReference>
<dbReference type="Gene3D" id="2.10.109.10">
    <property type="entry name" value="Umud Fragment, subunit A"/>
    <property type="match status" value="1"/>
</dbReference>
<dbReference type="PRINTS" id="PR00728">
    <property type="entry name" value="SIGNALPTASE"/>
</dbReference>
<dbReference type="Proteomes" id="UP000187209">
    <property type="component" value="Unassembled WGS sequence"/>
</dbReference>
<comment type="caution">
    <text evidence="14">The sequence shown here is derived from an EMBL/GenBank/DDBJ whole genome shotgun (WGS) entry which is preliminary data.</text>
</comment>
<keyword evidence="8" id="KW-0378">Hydrolase</keyword>
<evidence type="ECO:0000256" key="4">
    <source>
        <dbReference type="ARBA" id="ARBA00013208"/>
    </source>
</evidence>
<evidence type="ECO:0000256" key="11">
    <source>
        <dbReference type="ARBA" id="ARBA00045533"/>
    </source>
</evidence>
<name>A0A1R2BV08_9CILI</name>
<accession>A0A1R2BV08</accession>